<organism evidence="1 2">
    <name type="scientific">Artomyces pyxidatus</name>
    <dbReference type="NCBI Taxonomy" id="48021"/>
    <lineage>
        <taxon>Eukaryota</taxon>
        <taxon>Fungi</taxon>
        <taxon>Dikarya</taxon>
        <taxon>Basidiomycota</taxon>
        <taxon>Agaricomycotina</taxon>
        <taxon>Agaricomycetes</taxon>
        <taxon>Russulales</taxon>
        <taxon>Auriscalpiaceae</taxon>
        <taxon>Artomyces</taxon>
    </lineage>
</organism>
<accession>A0ACB8SYM8</accession>
<gene>
    <name evidence="1" type="ORF">BV25DRAFT_821652</name>
</gene>
<sequence length="263" mass="28563">MSDSLEPEDILASSLESLYDYTPITHSTPGALFKYTSPNDPELSITLSTPDTAAENWSLHASSIWVSALYIADHLSELGIPDTETTHILELGAGAGLPSILIAKAHPRVHVVASDYPDDNLIHALEQNVARNDVAGRCRVVPHAWGADSTALGSPFDVVVAADTLWNSAMHASLLTTLCGVLARTPGARVHLVAGLHTGRYTLGAFLREAEGRGFVVAEAVEREVSGVGQRAWDVERDEGVEAERERRKWVVWMVLRWGREVV</sequence>
<dbReference type="EMBL" id="MU277215">
    <property type="protein sequence ID" value="KAI0061001.1"/>
    <property type="molecule type" value="Genomic_DNA"/>
</dbReference>
<dbReference type="Proteomes" id="UP000814140">
    <property type="component" value="Unassembled WGS sequence"/>
</dbReference>
<evidence type="ECO:0000313" key="2">
    <source>
        <dbReference type="Proteomes" id="UP000814140"/>
    </source>
</evidence>
<evidence type="ECO:0000313" key="1">
    <source>
        <dbReference type="EMBL" id="KAI0061001.1"/>
    </source>
</evidence>
<reference evidence="1" key="2">
    <citation type="journal article" date="2022" name="New Phytol.">
        <title>Evolutionary transition to the ectomycorrhizal habit in the genomes of a hyperdiverse lineage of mushroom-forming fungi.</title>
        <authorList>
            <person name="Looney B."/>
            <person name="Miyauchi S."/>
            <person name="Morin E."/>
            <person name="Drula E."/>
            <person name="Courty P.E."/>
            <person name="Kohler A."/>
            <person name="Kuo A."/>
            <person name="LaButti K."/>
            <person name="Pangilinan J."/>
            <person name="Lipzen A."/>
            <person name="Riley R."/>
            <person name="Andreopoulos W."/>
            <person name="He G."/>
            <person name="Johnson J."/>
            <person name="Nolan M."/>
            <person name="Tritt A."/>
            <person name="Barry K.W."/>
            <person name="Grigoriev I.V."/>
            <person name="Nagy L.G."/>
            <person name="Hibbett D."/>
            <person name="Henrissat B."/>
            <person name="Matheny P.B."/>
            <person name="Labbe J."/>
            <person name="Martin F.M."/>
        </authorList>
    </citation>
    <scope>NUCLEOTIDE SEQUENCE</scope>
    <source>
        <strain evidence="1">HHB10654</strain>
    </source>
</reference>
<reference evidence="1" key="1">
    <citation type="submission" date="2021-03" db="EMBL/GenBank/DDBJ databases">
        <authorList>
            <consortium name="DOE Joint Genome Institute"/>
            <person name="Ahrendt S."/>
            <person name="Looney B.P."/>
            <person name="Miyauchi S."/>
            <person name="Morin E."/>
            <person name="Drula E."/>
            <person name="Courty P.E."/>
            <person name="Chicoki N."/>
            <person name="Fauchery L."/>
            <person name="Kohler A."/>
            <person name="Kuo A."/>
            <person name="Labutti K."/>
            <person name="Pangilinan J."/>
            <person name="Lipzen A."/>
            <person name="Riley R."/>
            <person name="Andreopoulos W."/>
            <person name="He G."/>
            <person name="Johnson J."/>
            <person name="Barry K.W."/>
            <person name="Grigoriev I.V."/>
            <person name="Nagy L."/>
            <person name="Hibbett D."/>
            <person name="Henrissat B."/>
            <person name="Matheny P.B."/>
            <person name="Labbe J."/>
            <person name="Martin F."/>
        </authorList>
    </citation>
    <scope>NUCLEOTIDE SEQUENCE</scope>
    <source>
        <strain evidence="1">HHB10654</strain>
    </source>
</reference>
<name>A0ACB8SYM8_9AGAM</name>
<comment type="caution">
    <text evidence="1">The sequence shown here is derived from an EMBL/GenBank/DDBJ whole genome shotgun (WGS) entry which is preliminary data.</text>
</comment>
<protein>
    <submittedName>
        <fullName evidence="1">Uncharacterized protein</fullName>
    </submittedName>
</protein>
<proteinExistence type="predicted"/>
<keyword evidence="2" id="KW-1185">Reference proteome</keyword>